<dbReference type="Proteomes" id="UP000238479">
    <property type="component" value="Chromosome 2"/>
</dbReference>
<dbReference type="EMBL" id="PDCK01000040">
    <property type="protein sequence ID" value="PRQ51801.1"/>
    <property type="molecule type" value="Genomic_DNA"/>
</dbReference>
<comment type="caution">
    <text evidence="1">The sequence shown here is derived from an EMBL/GenBank/DDBJ whole genome shotgun (WGS) entry which is preliminary data.</text>
</comment>
<sequence length="54" mass="6486">MKLCHDYNHNQSSNLERWKMLLRTPYLYDSNVSKFPLFASSSPFRQLRLVLHCV</sequence>
<protein>
    <submittedName>
        <fullName evidence="1">Uncharacterized protein</fullName>
    </submittedName>
</protein>
<reference evidence="1 2" key="1">
    <citation type="journal article" date="2018" name="Nat. Genet.">
        <title>The Rosa genome provides new insights in the design of modern roses.</title>
        <authorList>
            <person name="Bendahmane M."/>
        </authorList>
    </citation>
    <scope>NUCLEOTIDE SEQUENCE [LARGE SCALE GENOMIC DNA]</scope>
    <source>
        <strain evidence="2">cv. Old Blush</strain>
    </source>
</reference>
<evidence type="ECO:0000313" key="1">
    <source>
        <dbReference type="EMBL" id="PRQ51801.1"/>
    </source>
</evidence>
<proteinExistence type="predicted"/>
<name>A0A2P6RZD7_ROSCH</name>
<evidence type="ECO:0000313" key="2">
    <source>
        <dbReference type="Proteomes" id="UP000238479"/>
    </source>
</evidence>
<accession>A0A2P6RZD7</accession>
<keyword evidence="2" id="KW-1185">Reference proteome</keyword>
<dbReference type="Gramene" id="PRQ51801">
    <property type="protein sequence ID" value="PRQ51801"/>
    <property type="gene ID" value="RchiOBHm_Chr2g0148441"/>
</dbReference>
<dbReference type="AlphaFoldDB" id="A0A2P6RZD7"/>
<gene>
    <name evidence="1" type="ORF">RchiOBHm_Chr2g0148441</name>
</gene>
<organism evidence="1 2">
    <name type="scientific">Rosa chinensis</name>
    <name type="common">China rose</name>
    <dbReference type="NCBI Taxonomy" id="74649"/>
    <lineage>
        <taxon>Eukaryota</taxon>
        <taxon>Viridiplantae</taxon>
        <taxon>Streptophyta</taxon>
        <taxon>Embryophyta</taxon>
        <taxon>Tracheophyta</taxon>
        <taxon>Spermatophyta</taxon>
        <taxon>Magnoliopsida</taxon>
        <taxon>eudicotyledons</taxon>
        <taxon>Gunneridae</taxon>
        <taxon>Pentapetalae</taxon>
        <taxon>rosids</taxon>
        <taxon>fabids</taxon>
        <taxon>Rosales</taxon>
        <taxon>Rosaceae</taxon>
        <taxon>Rosoideae</taxon>
        <taxon>Rosoideae incertae sedis</taxon>
        <taxon>Rosa</taxon>
    </lineage>
</organism>